<dbReference type="Pfam" id="PF24681">
    <property type="entry name" value="Kelch_KLHDC2_KLHL20_DRC7"/>
    <property type="match status" value="1"/>
</dbReference>
<dbReference type="InterPro" id="IPR011333">
    <property type="entry name" value="SKP1/BTB/POZ_sf"/>
</dbReference>
<dbReference type="SMART" id="SM00612">
    <property type="entry name" value="Kelch"/>
    <property type="match status" value="5"/>
</dbReference>
<dbReference type="Pfam" id="PF00651">
    <property type="entry name" value="BTB"/>
    <property type="match status" value="1"/>
</dbReference>
<dbReference type="Gene3D" id="2.120.10.80">
    <property type="entry name" value="Kelch-type beta propeller"/>
    <property type="match status" value="1"/>
</dbReference>
<evidence type="ECO:0000256" key="1">
    <source>
        <dbReference type="ARBA" id="ARBA00022441"/>
    </source>
</evidence>
<dbReference type="SUPFAM" id="SSF117281">
    <property type="entry name" value="Kelch motif"/>
    <property type="match status" value="1"/>
</dbReference>
<protein>
    <submittedName>
        <fullName evidence="4">Oidioi.mRNA.OKI2018_I69.PAR.g8951.t1.cds</fullName>
    </submittedName>
</protein>
<evidence type="ECO:0000259" key="3">
    <source>
        <dbReference type="SMART" id="SM00875"/>
    </source>
</evidence>
<dbReference type="PIRSF" id="PIRSF037037">
    <property type="entry name" value="Kelch-like_protein_gigaxonin"/>
    <property type="match status" value="1"/>
</dbReference>
<evidence type="ECO:0000313" key="4">
    <source>
        <dbReference type="EMBL" id="CAG5078292.1"/>
    </source>
</evidence>
<dbReference type="EMBL" id="OU015568">
    <property type="protein sequence ID" value="CAG5078292.1"/>
    <property type="molecule type" value="Genomic_DNA"/>
</dbReference>
<dbReference type="Pfam" id="PF07707">
    <property type="entry name" value="BACK"/>
    <property type="match status" value="1"/>
</dbReference>
<evidence type="ECO:0000256" key="2">
    <source>
        <dbReference type="ARBA" id="ARBA00022737"/>
    </source>
</evidence>
<dbReference type="Proteomes" id="UP001158576">
    <property type="component" value="Chromosome PAR"/>
</dbReference>
<dbReference type="InterPro" id="IPR011705">
    <property type="entry name" value="BACK"/>
</dbReference>
<dbReference type="Gene3D" id="3.30.710.10">
    <property type="entry name" value="Potassium Channel Kv1.1, Chain A"/>
    <property type="match status" value="1"/>
</dbReference>
<dbReference type="PANTHER" id="PTHR24412">
    <property type="entry name" value="KELCH PROTEIN"/>
    <property type="match status" value="1"/>
</dbReference>
<keyword evidence="2" id="KW-0677">Repeat</keyword>
<keyword evidence="5" id="KW-1185">Reference proteome</keyword>
<dbReference type="PANTHER" id="PTHR24412:SF489">
    <property type="entry name" value="RING FINGER DOMAIN AND KELCH REPEAT-CONTAINING PROTEIN DDB_G0271372"/>
    <property type="match status" value="1"/>
</dbReference>
<dbReference type="InterPro" id="IPR000210">
    <property type="entry name" value="BTB/POZ_dom"/>
</dbReference>
<reference evidence="4 5" key="1">
    <citation type="submission" date="2021-04" db="EMBL/GenBank/DDBJ databases">
        <authorList>
            <person name="Bliznina A."/>
        </authorList>
    </citation>
    <scope>NUCLEOTIDE SEQUENCE [LARGE SCALE GENOMIC DNA]</scope>
</reference>
<organism evidence="4 5">
    <name type="scientific">Oikopleura dioica</name>
    <name type="common">Tunicate</name>
    <dbReference type="NCBI Taxonomy" id="34765"/>
    <lineage>
        <taxon>Eukaryota</taxon>
        <taxon>Metazoa</taxon>
        <taxon>Chordata</taxon>
        <taxon>Tunicata</taxon>
        <taxon>Appendicularia</taxon>
        <taxon>Copelata</taxon>
        <taxon>Oikopleuridae</taxon>
        <taxon>Oikopleura</taxon>
    </lineage>
</organism>
<proteinExistence type="predicted"/>
<evidence type="ECO:0000313" key="5">
    <source>
        <dbReference type="Proteomes" id="UP001158576"/>
    </source>
</evidence>
<dbReference type="InterPro" id="IPR015915">
    <property type="entry name" value="Kelch-typ_b-propeller"/>
</dbReference>
<sequence length="527" mass="59506">MSSWLKGAEINLEIPGVDSGTIITVIEYAYTGEIKLSNETVQSVLVAAQYLGCEQVITACFDFMECNLGSENVLDVLQLAEQISHPDLALRARQYIDRYFCDFYRLPEWKKARAAQVTIILASQTLLVDKEATVWSALKIWLMANPSCEAKLIHEMLSQVRLHLLSPQCLRDDVLTVDLISSNAQCRALIDSALNPHAKPSRKRKISEDRMVKICNESERQDLRWCSHLENDIYILTTYADALDSNFDMGAYNQWKHLVVKFDPNSKKCESMAPMESYRQNYGVAVLDGMIYALGGQDSKEVERFDPKTNEWEFVASMLCNRWYPACSVMNGRIYVFGGTLKDESSLNESYDPENNSWEEVPAMQVSRTAAAGTCFEGKIYITGGIHYSSQPEEVLDSMEVFDGKEWTTGPPMLSVRSDHGSLIYHRKLWIIGGDIGPAKIPDCEQFDFASQQWTRVQFLNFERSCLGVALSANRIFAFDGDNGRGDSFEIYDPKNGWSSSNYTNQRPQGIQVQVAAIPKNCASLRF</sequence>
<dbReference type="SMART" id="SM00875">
    <property type="entry name" value="BACK"/>
    <property type="match status" value="1"/>
</dbReference>
<feature type="domain" description="BACK" evidence="3">
    <location>
        <begin position="73"/>
        <end position="175"/>
    </location>
</feature>
<dbReference type="Gene3D" id="1.25.40.420">
    <property type="match status" value="1"/>
</dbReference>
<gene>
    <name evidence="4" type="ORF">OKIOD_LOCUS509</name>
</gene>
<accession>A0ABN7RIB4</accession>
<name>A0ABN7RIB4_OIKDI</name>
<dbReference type="SUPFAM" id="SSF54695">
    <property type="entry name" value="POZ domain"/>
    <property type="match status" value="1"/>
</dbReference>
<dbReference type="InterPro" id="IPR006652">
    <property type="entry name" value="Kelch_1"/>
</dbReference>
<dbReference type="InterPro" id="IPR017096">
    <property type="entry name" value="BTB-kelch_protein"/>
</dbReference>
<keyword evidence="1" id="KW-0880">Kelch repeat</keyword>